<dbReference type="STRING" id="1262450.S3D3C0"/>
<reference evidence="3 4" key="1">
    <citation type="journal article" date="2013" name="BMC Genomics">
        <title>The genome and transcriptome of the pine saprophyte Ophiostoma piceae, and a comparison with the bark beetle-associated pine pathogen Grosmannia clavigera.</title>
        <authorList>
            <person name="Haridas S."/>
            <person name="Wang Y."/>
            <person name="Lim L."/>
            <person name="Massoumi Alamouti S."/>
            <person name="Jackman S."/>
            <person name="Docking R."/>
            <person name="Robertson G."/>
            <person name="Birol I."/>
            <person name="Bohlmann J."/>
            <person name="Breuil C."/>
        </authorList>
    </citation>
    <scope>NUCLEOTIDE SEQUENCE [LARGE SCALE GENOMIC DNA]</scope>
    <source>
        <strain evidence="3 4">UAMH 11346</strain>
    </source>
</reference>
<dbReference type="EMBL" id="KE148150">
    <property type="protein sequence ID" value="EPE07815.1"/>
    <property type="molecule type" value="Genomic_DNA"/>
</dbReference>
<evidence type="ECO:0000313" key="3">
    <source>
        <dbReference type="EMBL" id="EPE07815.1"/>
    </source>
</evidence>
<dbReference type="GO" id="GO:0003735">
    <property type="term" value="F:structural constituent of ribosome"/>
    <property type="evidence" value="ECO:0007669"/>
    <property type="project" value="InterPro"/>
</dbReference>
<dbReference type="eggNOG" id="ENOG502RZ6E">
    <property type="taxonomic scope" value="Eukaryota"/>
</dbReference>
<dbReference type="InterPro" id="IPR048874">
    <property type="entry name" value="Ribosomal_bL31m_N"/>
</dbReference>
<gene>
    <name evidence="3" type="ORF">F503_00537</name>
</gene>
<name>S3D3C0_OPHP1</name>
<keyword evidence="3" id="KW-0689">Ribosomal protein</keyword>
<dbReference type="OMA" id="YGRGWDS"/>
<protein>
    <submittedName>
        <fullName evidence="3">50s ribosomal protein</fullName>
    </submittedName>
</protein>
<dbReference type="InterPro" id="IPR034600">
    <property type="entry name" value="Ribosomal_bL31m"/>
</dbReference>
<evidence type="ECO:0000313" key="4">
    <source>
        <dbReference type="Proteomes" id="UP000016923"/>
    </source>
</evidence>
<accession>S3D3C0</accession>
<feature type="region of interest" description="Disordered" evidence="1">
    <location>
        <begin position="20"/>
        <end position="45"/>
    </location>
</feature>
<feature type="domain" description="Ribosomal protein bL31m N-terminal" evidence="2">
    <location>
        <begin position="60"/>
        <end position="105"/>
    </location>
</feature>
<dbReference type="Proteomes" id="UP000016923">
    <property type="component" value="Unassembled WGS sequence"/>
</dbReference>
<dbReference type="PANTHER" id="PTHR28174:SF1">
    <property type="entry name" value="LARGE RIBOSOMAL SUBUNIT PROTEIN BL31M"/>
    <property type="match status" value="1"/>
</dbReference>
<dbReference type="HOGENOM" id="CLU_109501_0_1_1"/>
<keyword evidence="3" id="KW-0687">Ribonucleoprotein</keyword>
<dbReference type="OrthoDB" id="5587740at2759"/>
<sequence length="212" mass="22943">MATFFCEASSRLRASSHISSGLSRSSARLAPSQVSSSQSLPGTCRSLSTTPALHARLIRRPQRPYQFTQIVQLSDGSTYMHRTTSPHPVHRATKDSRNHIIWQPSDKSLRNLEVDEAGRLAAFRNRFGHGWDAAENAEEEEVVEAGKGKKGKATQAAGAKKAEQEGSAPADGDAFDSLADLLSGYAAKVEQPSKSGGLNAKDQAKLDRKKKK</sequence>
<dbReference type="GO" id="GO:0032543">
    <property type="term" value="P:mitochondrial translation"/>
    <property type="evidence" value="ECO:0007669"/>
    <property type="project" value="InterPro"/>
</dbReference>
<proteinExistence type="predicted"/>
<feature type="compositionally biased region" description="Polar residues" evidence="1">
    <location>
        <begin position="33"/>
        <end position="45"/>
    </location>
</feature>
<dbReference type="AlphaFoldDB" id="S3D3C0"/>
<dbReference type="Gene3D" id="6.20.130.10">
    <property type="match status" value="1"/>
</dbReference>
<evidence type="ECO:0000259" key="2">
    <source>
        <dbReference type="Pfam" id="PF21492"/>
    </source>
</evidence>
<dbReference type="GO" id="GO:0005762">
    <property type="term" value="C:mitochondrial large ribosomal subunit"/>
    <property type="evidence" value="ECO:0007669"/>
    <property type="project" value="InterPro"/>
</dbReference>
<dbReference type="PANTHER" id="PTHR28174">
    <property type="entry name" value="54S RIBOSOMAL PROTEIN L36, MITOCHONDRIAL"/>
    <property type="match status" value="1"/>
</dbReference>
<evidence type="ECO:0000256" key="1">
    <source>
        <dbReference type="SAM" id="MobiDB-lite"/>
    </source>
</evidence>
<feature type="region of interest" description="Disordered" evidence="1">
    <location>
        <begin position="188"/>
        <end position="212"/>
    </location>
</feature>
<dbReference type="Pfam" id="PF21492">
    <property type="entry name" value="bL31_N"/>
    <property type="match status" value="1"/>
</dbReference>
<organism evidence="3 4">
    <name type="scientific">Ophiostoma piceae (strain UAMH 11346)</name>
    <name type="common">Sap stain fungus</name>
    <dbReference type="NCBI Taxonomy" id="1262450"/>
    <lineage>
        <taxon>Eukaryota</taxon>
        <taxon>Fungi</taxon>
        <taxon>Dikarya</taxon>
        <taxon>Ascomycota</taxon>
        <taxon>Pezizomycotina</taxon>
        <taxon>Sordariomycetes</taxon>
        <taxon>Sordariomycetidae</taxon>
        <taxon>Ophiostomatales</taxon>
        <taxon>Ophiostomataceae</taxon>
        <taxon>Ophiostoma</taxon>
    </lineage>
</organism>
<keyword evidence="4" id="KW-1185">Reference proteome</keyword>
<feature type="region of interest" description="Disordered" evidence="1">
    <location>
        <begin position="142"/>
        <end position="175"/>
    </location>
</feature>
<feature type="compositionally biased region" description="Low complexity" evidence="1">
    <location>
        <begin position="20"/>
        <end position="32"/>
    </location>
</feature>
<dbReference type="VEuPathDB" id="FungiDB:F503_00537"/>